<dbReference type="SUPFAM" id="SSF53756">
    <property type="entry name" value="UDP-Glycosyltransferase/glycogen phosphorylase"/>
    <property type="match status" value="1"/>
</dbReference>
<sequence>MSPAPRHVGLNALFFEPDRSAGTETYLRGLVPAMARASPDTRLTVVTTRKGAAALVADGWTDFASVVQLASDEGQRARRMLSEQVRYPVLGRRRGWDLLHSLASVAPVRTATPSVITVHDATFFRMATFNLVTTLGMRAIVRAAARRADGLIAVSEAGRRDVAEALGIPPERFEVVFNGAGRRPGGDAEAADALRARHGIAADARVVLCVAALRPHKNQALLVRALGSLPRDVVVVLAGHPEAYADELVALAADLGVADRLRVAGYVSDRELEGLYRLAACAALPTLAEGFGLPVLEALRRELPLACSDLAVLHEVGGDAPHYFDPRDPAGAARAIVAAIDAGPAPGARAQAERFTWEAAAEGTLAAYERALAGT</sequence>
<reference evidence="5" key="1">
    <citation type="submission" date="2020-02" db="EMBL/GenBank/DDBJ databases">
        <authorList>
            <person name="Meier V. D."/>
        </authorList>
    </citation>
    <scope>NUCLEOTIDE SEQUENCE</scope>
    <source>
        <strain evidence="5">AVDCRST_MAG38</strain>
    </source>
</reference>
<dbReference type="GO" id="GO:0016757">
    <property type="term" value="F:glycosyltransferase activity"/>
    <property type="evidence" value="ECO:0007669"/>
    <property type="project" value="UniProtKB-KW"/>
</dbReference>
<evidence type="ECO:0008006" key="6">
    <source>
        <dbReference type="Google" id="ProtNLM"/>
    </source>
</evidence>
<name>A0A6J4RZD2_9ACTN</name>
<dbReference type="AlphaFoldDB" id="A0A6J4RZD2"/>
<evidence type="ECO:0000256" key="2">
    <source>
        <dbReference type="ARBA" id="ARBA00022679"/>
    </source>
</evidence>
<evidence type="ECO:0000313" key="5">
    <source>
        <dbReference type="EMBL" id="CAA9485934.1"/>
    </source>
</evidence>
<dbReference type="Pfam" id="PF00534">
    <property type="entry name" value="Glycos_transf_1"/>
    <property type="match status" value="1"/>
</dbReference>
<keyword evidence="2" id="KW-0808">Transferase</keyword>
<feature type="domain" description="Glycosyltransferase subfamily 4-like N-terminal" evidence="4">
    <location>
        <begin position="22"/>
        <end position="179"/>
    </location>
</feature>
<protein>
    <recommendedName>
        <fullName evidence="6">Glycosyl transferase, group 1</fullName>
    </recommendedName>
</protein>
<dbReference type="InterPro" id="IPR001296">
    <property type="entry name" value="Glyco_trans_1"/>
</dbReference>
<dbReference type="CDD" id="cd03809">
    <property type="entry name" value="GT4_MtfB-like"/>
    <property type="match status" value="1"/>
</dbReference>
<dbReference type="GO" id="GO:0009103">
    <property type="term" value="P:lipopolysaccharide biosynthetic process"/>
    <property type="evidence" value="ECO:0007669"/>
    <property type="project" value="TreeGrafter"/>
</dbReference>
<dbReference type="Gene3D" id="3.40.50.2000">
    <property type="entry name" value="Glycogen Phosphorylase B"/>
    <property type="match status" value="2"/>
</dbReference>
<proteinExistence type="predicted"/>
<dbReference type="InterPro" id="IPR028098">
    <property type="entry name" value="Glyco_trans_4-like_N"/>
</dbReference>
<accession>A0A6J4RZD2</accession>
<keyword evidence="1" id="KW-0328">Glycosyltransferase</keyword>
<evidence type="ECO:0000259" key="3">
    <source>
        <dbReference type="Pfam" id="PF00534"/>
    </source>
</evidence>
<evidence type="ECO:0000259" key="4">
    <source>
        <dbReference type="Pfam" id="PF13439"/>
    </source>
</evidence>
<gene>
    <name evidence="5" type="ORF">AVDCRST_MAG38-2333</name>
</gene>
<dbReference type="Pfam" id="PF13439">
    <property type="entry name" value="Glyco_transf_4"/>
    <property type="match status" value="1"/>
</dbReference>
<dbReference type="PANTHER" id="PTHR46401">
    <property type="entry name" value="GLYCOSYLTRANSFERASE WBBK-RELATED"/>
    <property type="match status" value="1"/>
</dbReference>
<evidence type="ECO:0000256" key="1">
    <source>
        <dbReference type="ARBA" id="ARBA00022676"/>
    </source>
</evidence>
<organism evidence="5">
    <name type="scientific">uncultured Solirubrobacteraceae bacterium</name>
    <dbReference type="NCBI Taxonomy" id="1162706"/>
    <lineage>
        <taxon>Bacteria</taxon>
        <taxon>Bacillati</taxon>
        <taxon>Actinomycetota</taxon>
        <taxon>Thermoleophilia</taxon>
        <taxon>Solirubrobacterales</taxon>
        <taxon>Solirubrobacteraceae</taxon>
        <taxon>environmental samples</taxon>
    </lineage>
</organism>
<dbReference type="PANTHER" id="PTHR46401:SF2">
    <property type="entry name" value="GLYCOSYLTRANSFERASE WBBK-RELATED"/>
    <property type="match status" value="1"/>
</dbReference>
<feature type="domain" description="Glycosyl transferase family 1" evidence="3">
    <location>
        <begin position="193"/>
        <end position="340"/>
    </location>
</feature>
<dbReference type="EMBL" id="CADCVJ010000198">
    <property type="protein sequence ID" value="CAA9485934.1"/>
    <property type="molecule type" value="Genomic_DNA"/>
</dbReference>